<evidence type="ECO:0000313" key="2">
    <source>
        <dbReference type="EMBL" id="EOA96139.1"/>
    </source>
</evidence>
<proteinExistence type="predicted"/>
<evidence type="ECO:0000256" key="1">
    <source>
        <dbReference type="SAM" id="MobiDB-lite"/>
    </source>
</evidence>
<feature type="region of interest" description="Disordered" evidence="1">
    <location>
        <begin position="1"/>
        <end position="32"/>
    </location>
</feature>
<reference evidence="3" key="1">
    <citation type="journal article" date="2013" name="Nat. Genet.">
        <title>The duck genome and transcriptome provide insight into an avian influenza virus reservoir species.</title>
        <authorList>
            <person name="Huang Y."/>
            <person name="Li Y."/>
            <person name="Burt D.W."/>
            <person name="Chen H."/>
            <person name="Zhang Y."/>
            <person name="Qian W."/>
            <person name="Kim H."/>
            <person name="Gan S."/>
            <person name="Zhao Y."/>
            <person name="Li J."/>
            <person name="Yi K."/>
            <person name="Feng H."/>
            <person name="Zhu P."/>
            <person name="Li B."/>
            <person name="Liu Q."/>
            <person name="Fairley S."/>
            <person name="Magor K.E."/>
            <person name="Du Z."/>
            <person name="Hu X."/>
            <person name="Goodman L."/>
            <person name="Tafer H."/>
            <person name="Vignal A."/>
            <person name="Lee T."/>
            <person name="Kim K.W."/>
            <person name="Sheng Z."/>
            <person name="An Y."/>
            <person name="Searle S."/>
            <person name="Herrero J."/>
            <person name="Groenen M.A."/>
            <person name="Crooijmans R.P."/>
            <person name="Faraut T."/>
            <person name="Cai Q."/>
            <person name="Webster R.G."/>
            <person name="Aldridge J.R."/>
            <person name="Warren W.C."/>
            <person name="Bartschat S."/>
            <person name="Kehr S."/>
            <person name="Marz M."/>
            <person name="Stadler P.F."/>
            <person name="Smith J."/>
            <person name="Kraus R.H."/>
            <person name="Zhao Y."/>
            <person name="Ren L."/>
            <person name="Fei J."/>
            <person name="Morisson M."/>
            <person name="Kaiser P."/>
            <person name="Griffin D.K."/>
            <person name="Rao M."/>
            <person name="Pitel F."/>
            <person name="Wang J."/>
            <person name="Li N."/>
        </authorList>
    </citation>
    <scope>NUCLEOTIDE SEQUENCE [LARGE SCALE GENOMIC DNA]</scope>
</reference>
<accession>R0L406</accession>
<dbReference type="EMBL" id="KB744074">
    <property type="protein sequence ID" value="EOA96139.1"/>
    <property type="molecule type" value="Genomic_DNA"/>
</dbReference>
<sequence>MPPEEAEPPPGSDETQPCSPNAAFAEWKQGGPGKKEAGKLSFLHLYSQAAAAACLFPCGAGTNKTGEDSDLHVPFSPTYCLGQLQAPFQEKPLLLEPEFNHVTKAHGVLKLSTPAAAGKVEKEKRLLPSSCLSVLLAIKLRQPDTKLQLPPMEAAARGQQLLCSLASDLDFRFAGKSPKWTPGKAGSLLVLPNCWEGKWNSKLLKQHWVECTEERSHLCKAEFRRKGKHAISCKVSVMPLNPPKPNSNLTCLVLCLLHHTHVGFAVNMQTGN</sequence>
<dbReference type="Proteomes" id="UP000296049">
    <property type="component" value="Unassembled WGS sequence"/>
</dbReference>
<name>R0L406_ANAPL</name>
<dbReference type="AlphaFoldDB" id="R0L406"/>
<protein>
    <submittedName>
        <fullName evidence="2">Uncharacterized protein</fullName>
    </submittedName>
</protein>
<keyword evidence="3" id="KW-1185">Reference proteome</keyword>
<evidence type="ECO:0000313" key="3">
    <source>
        <dbReference type="Proteomes" id="UP000296049"/>
    </source>
</evidence>
<organism evidence="2 3">
    <name type="scientific">Anas platyrhynchos</name>
    <name type="common">Mallard</name>
    <name type="synonym">Anas boschas</name>
    <dbReference type="NCBI Taxonomy" id="8839"/>
    <lineage>
        <taxon>Eukaryota</taxon>
        <taxon>Metazoa</taxon>
        <taxon>Chordata</taxon>
        <taxon>Craniata</taxon>
        <taxon>Vertebrata</taxon>
        <taxon>Euteleostomi</taxon>
        <taxon>Archelosauria</taxon>
        <taxon>Archosauria</taxon>
        <taxon>Dinosauria</taxon>
        <taxon>Saurischia</taxon>
        <taxon>Theropoda</taxon>
        <taxon>Coelurosauria</taxon>
        <taxon>Aves</taxon>
        <taxon>Neognathae</taxon>
        <taxon>Galloanserae</taxon>
        <taxon>Anseriformes</taxon>
        <taxon>Anatidae</taxon>
        <taxon>Anatinae</taxon>
        <taxon>Anas</taxon>
    </lineage>
</organism>
<gene>
    <name evidence="2" type="ORF">Anapl_05414</name>
</gene>